<feature type="binding site" evidence="7">
    <location>
        <position position="73"/>
    </location>
    <ligand>
        <name>substrate</name>
    </ligand>
</feature>
<dbReference type="GO" id="GO:0017111">
    <property type="term" value="F:ribonucleoside triphosphate phosphatase activity"/>
    <property type="evidence" value="ECO:0007669"/>
    <property type="project" value="InterPro"/>
</dbReference>
<dbReference type="GO" id="GO:0036222">
    <property type="term" value="F:XTP diphosphatase activity"/>
    <property type="evidence" value="ECO:0007669"/>
    <property type="project" value="UniProtKB-UniRule"/>
</dbReference>
<feature type="binding site" evidence="7">
    <location>
        <begin position="179"/>
        <end position="182"/>
    </location>
    <ligand>
        <name>substrate</name>
    </ligand>
</feature>
<dbReference type="InterPro" id="IPR029001">
    <property type="entry name" value="ITPase-like_fam"/>
</dbReference>
<dbReference type="HAMAP" id="MF_01405">
    <property type="entry name" value="Non_canon_purine_NTPase"/>
    <property type="match status" value="1"/>
</dbReference>
<keyword evidence="2 7" id="KW-0479">Metal-binding</keyword>
<evidence type="ECO:0000313" key="9">
    <source>
        <dbReference type="Proteomes" id="UP000058446"/>
    </source>
</evidence>
<dbReference type="SUPFAM" id="SSF52972">
    <property type="entry name" value="ITPase-like"/>
    <property type="match status" value="1"/>
</dbReference>
<dbReference type="AlphaFoldDB" id="A0A0K2GYN8"/>
<dbReference type="GO" id="GO:0009146">
    <property type="term" value="P:purine nucleoside triphosphate catabolic process"/>
    <property type="evidence" value="ECO:0007669"/>
    <property type="project" value="UniProtKB-UniRule"/>
</dbReference>
<dbReference type="Pfam" id="PF01725">
    <property type="entry name" value="Ham1p_like"/>
    <property type="match status" value="1"/>
</dbReference>
<dbReference type="EMBL" id="CP006841">
    <property type="protein sequence ID" value="ALA66900.1"/>
    <property type="molecule type" value="Genomic_DNA"/>
</dbReference>
<evidence type="ECO:0000256" key="2">
    <source>
        <dbReference type="ARBA" id="ARBA00022723"/>
    </source>
</evidence>
<dbReference type="CDD" id="cd00515">
    <property type="entry name" value="HAM1"/>
    <property type="match status" value="1"/>
</dbReference>
<evidence type="ECO:0000313" key="8">
    <source>
        <dbReference type="EMBL" id="ALA66900.1"/>
    </source>
</evidence>
<keyword evidence="3 7" id="KW-0547">Nucleotide-binding</keyword>
<keyword evidence="5 7" id="KW-0460">Magnesium</keyword>
<evidence type="ECO:0000256" key="7">
    <source>
        <dbReference type="HAMAP-Rule" id="MF_01405"/>
    </source>
</evidence>
<dbReference type="InterPro" id="IPR002637">
    <property type="entry name" value="RdgB/HAM1"/>
</dbReference>
<dbReference type="GO" id="GO:0005829">
    <property type="term" value="C:cytosol"/>
    <property type="evidence" value="ECO:0007669"/>
    <property type="project" value="TreeGrafter"/>
</dbReference>
<comment type="catalytic activity">
    <reaction evidence="7">
        <text>ITP + H2O = IMP + diphosphate + H(+)</text>
        <dbReference type="Rhea" id="RHEA:29399"/>
        <dbReference type="ChEBI" id="CHEBI:15377"/>
        <dbReference type="ChEBI" id="CHEBI:15378"/>
        <dbReference type="ChEBI" id="CHEBI:33019"/>
        <dbReference type="ChEBI" id="CHEBI:58053"/>
        <dbReference type="ChEBI" id="CHEBI:61402"/>
        <dbReference type="EC" id="3.6.1.66"/>
    </reaction>
</comment>
<organism evidence="8 9">
    <name type="scientific">Corynebacterium lactis RW2-5</name>
    <dbReference type="NCBI Taxonomy" id="1408189"/>
    <lineage>
        <taxon>Bacteria</taxon>
        <taxon>Bacillati</taxon>
        <taxon>Actinomycetota</taxon>
        <taxon>Actinomycetes</taxon>
        <taxon>Mycobacteriales</taxon>
        <taxon>Corynebacteriaceae</taxon>
        <taxon>Corynebacterium</taxon>
    </lineage>
</organism>
<dbReference type="GO" id="GO:0036220">
    <property type="term" value="F:ITP diphosphatase activity"/>
    <property type="evidence" value="ECO:0007669"/>
    <property type="project" value="UniProtKB-UniRule"/>
</dbReference>
<protein>
    <recommendedName>
        <fullName evidence="7">dITP/XTP pyrophosphatase</fullName>
        <ecNumber evidence="7">3.6.1.66</ecNumber>
    </recommendedName>
    <alternativeName>
        <fullName evidence="7">Non-canonical purine NTP pyrophosphatase</fullName>
    </alternativeName>
    <alternativeName>
        <fullName evidence="7">Non-standard purine NTP pyrophosphatase</fullName>
    </alternativeName>
    <alternativeName>
        <fullName evidence="7">Nucleoside-triphosphate diphosphatase</fullName>
    </alternativeName>
    <alternativeName>
        <fullName evidence="7">Nucleoside-triphosphate pyrophosphatase</fullName>
        <shortName evidence="7">NTPase</shortName>
    </alternativeName>
</protein>
<dbReference type="Proteomes" id="UP000058446">
    <property type="component" value="Chromosome"/>
</dbReference>
<comment type="catalytic activity">
    <reaction evidence="7">
        <text>dITP + H2O = dIMP + diphosphate + H(+)</text>
        <dbReference type="Rhea" id="RHEA:28342"/>
        <dbReference type="ChEBI" id="CHEBI:15377"/>
        <dbReference type="ChEBI" id="CHEBI:15378"/>
        <dbReference type="ChEBI" id="CHEBI:33019"/>
        <dbReference type="ChEBI" id="CHEBI:61194"/>
        <dbReference type="ChEBI" id="CHEBI:61382"/>
        <dbReference type="EC" id="3.6.1.66"/>
    </reaction>
</comment>
<keyword evidence="9" id="KW-1185">Reference proteome</keyword>
<dbReference type="GO" id="GO:0035870">
    <property type="term" value="F:dITP diphosphatase activity"/>
    <property type="evidence" value="ECO:0007669"/>
    <property type="project" value="UniProtKB-UniRule"/>
</dbReference>
<dbReference type="GO" id="GO:0009117">
    <property type="term" value="P:nucleotide metabolic process"/>
    <property type="evidence" value="ECO:0007669"/>
    <property type="project" value="UniProtKB-KW"/>
</dbReference>
<sequence length="233" mass="24475">MKLLVASRNAKKLAELDRILRAEGIESVELLSLADVDEYPERPEDGRTFADNAFIKAIDGAAYTGLACLADDSGLSVDELNGMPGVLSARWAGGHGDDVANYELLLAQISDTPDERRTGAFRSTCALVVPSLGDVAGAQKALADAGFPAVIDDSGNLLLVVEGRWPGTILRQPVGDNGFGYDPIFAPLPEEGGSDDGTLSAAQLSAEAKDEYSHRGRALRALAPALKILAELA</sequence>
<dbReference type="PANTHER" id="PTHR11067:SF9">
    <property type="entry name" value="INOSINE TRIPHOSPHATE PYROPHOSPHATASE"/>
    <property type="match status" value="1"/>
</dbReference>
<gene>
    <name evidence="8" type="ORF">CLAC_03145</name>
</gene>
<dbReference type="OrthoDB" id="9807456at2"/>
<dbReference type="GO" id="GO:0000166">
    <property type="term" value="F:nucleotide binding"/>
    <property type="evidence" value="ECO:0007669"/>
    <property type="project" value="UniProtKB-KW"/>
</dbReference>
<comment type="subunit">
    <text evidence="7">Homodimer.</text>
</comment>
<reference evidence="8 9" key="1">
    <citation type="submission" date="2013-10" db="EMBL/GenBank/DDBJ databases">
        <title>Complete genome sequence of Corynebacterium lactis DSM 45799(T), isolated from raw cow milk.</title>
        <authorList>
            <person name="Ruckert C."/>
            <person name="Albersmeier A."/>
            <person name="Lipski A."/>
            <person name="Kalinowski J."/>
        </authorList>
    </citation>
    <scope>NUCLEOTIDE SEQUENCE [LARGE SCALE GENOMIC DNA]</scope>
    <source>
        <strain evidence="8 9">RW2-5</strain>
    </source>
</reference>
<evidence type="ECO:0000256" key="4">
    <source>
        <dbReference type="ARBA" id="ARBA00022801"/>
    </source>
</evidence>
<dbReference type="KEGG" id="clw:CLAC_03145"/>
<feature type="binding site" evidence="7">
    <location>
        <begin position="7"/>
        <end position="12"/>
    </location>
    <ligand>
        <name>substrate</name>
    </ligand>
</feature>
<feature type="binding site" evidence="7">
    <location>
        <begin position="214"/>
        <end position="215"/>
    </location>
    <ligand>
        <name>substrate</name>
    </ligand>
</feature>
<comment type="catalytic activity">
    <reaction evidence="7">
        <text>XTP + H2O = XMP + diphosphate + H(+)</text>
        <dbReference type="Rhea" id="RHEA:28610"/>
        <dbReference type="ChEBI" id="CHEBI:15377"/>
        <dbReference type="ChEBI" id="CHEBI:15378"/>
        <dbReference type="ChEBI" id="CHEBI:33019"/>
        <dbReference type="ChEBI" id="CHEBI:57464"/>
        <dbReference type="ChEBI" id="CHEBI:61314"/>
        <dbReference type="EC" id="3.6.1.66"/>
    </reaction>
</comment>
<comment type="caution">
    <text evidence="7">Lacks conserved residue(s) required for the propagation of feature annotation.</text>
</comment>
<comment type="similarity">
    <text evidence="1 7">Belongs to the HAM1 NTPase family.</text>
</comment>
<accession>A0A0K2GYN8</accession>
<proteinExistence type="inferred from homology"/>
<dbReference type="InterPro" id="IPR020922">
    <property type="entry name" value="dITP/XTP_pyrophosphatase"/>
</dbReference>
<dbReference type="Gene3D" id="3.90.950.10">
    <property type="match status" value="1"/>
</dbReference>
<dbReference type="RefSeq" id="WP_053411644.1">
    <property type="nucleotide sequence ID" value="NZ_CP006841.1"/>
</dbReference>
<feature type="binding site" evidence="7">
    <location>
        <position position="209"/>
    </location>
    <ligand>
        <name>substrate</name>
    </ligand>
</feature>
<keyword evidence="4 7" id="KW-0378">Hydrolase</keyword>
<evidence type="ECO:0000256" key="5">
    <source>
        <dbReference type="ARBA" id="ARBA00022842"/>
    </source>
</evidence>
<comment type="function">
    <text evidence="7">Pyrophosphatase that catalyzes the hydrolysis of nucleoside triphosphates to their monophosphate derivatives, with a high preference for the non-canonical purine nucleotides XTP (xanthosine triphosphate), dITP (deoxyinosine triphosphate) and ITP. Seems to function as a house-cleaning enzyme that removes non-canonical purine nucleotides from the nucleotide pool, thus preventing their incorporation into DNA/RNA and avoiding chromosomal lesions.</text>
</comment>
<feature type="binding site" evidence="7">
    <location>
        <position position="72"/>
    </location>
    <ligand>
        <name>Mg(2+)</name>
        <dbReference type="ChEBI" id="CHEBI:18420"/>
    </ligand>
</feature>
<evidence type="ECO:0000256" key="1">
    <source>
        <dbReference type="ARBA" id="ARBA00008023"/>
    </source>
</evidence>
<dbReference type="GO" id="GO:0046872">
    <property type="term" value="F:metal ion binding"/>
    <property type="evidence" value="ECO:0007669"/>
    <property type="project" value="UniProtKB-KW"/>
</dbReference>
<dbReference type="PATRIC" id="fig|1408189.4.peg.627"/>
<evidence type="ECO:0000256" key="6">
    <source>
        <dbReference type="ARBA" id="ARBA00023080"/>
    </source>
</evidence>
<evidence type="ECO:0000256" key="3">
    <source>
        <dbReference type="ARBA" id="ARBA00022741"/>
    </source>
</evidence>
<keyword evidence="6 7" id="KW-0546">Nucleotide metabolism</keyword>
<name>A0A0K2GYN8_9CORY</name>
<dbReference type="STRING" id="1408189.CLAC_03145"/>
<dbReference type="EC" id="3.6.1.66" evidence="7"/>
<comment type="cofactor">
    <cofactor evidence="7">
        <name>Mg(2+)</name>
        <dbReference type="ChEBI" id="CHEBI:18420"/>
    </cofactor>
    <text evidence="7">Binds 1 Mg(2+) ion per subunit.</text>
</comment>
<feature type="active site" description="Proton acceptor" evidence="7">
    <location>
        <position position="72"/>
    </location>
</feature>
<dbReference type="PANTHER" id="PTHR11067">
    <property type="entry name" value="INOSINE TRIPHOSPHATE PYROPHOSPHATASE/HAM1 PROTEIN"/>
    <property type="match status" value="1"/>
</dbReference>